<dbReference type="Gene3D" id="3.60.40.10">
    <property type="entry name" value="PPM-type phosphatase domain"/>
    <property type="match status" value="1"/>
</dbReference>
<dbReference type="InterPro" id="IPR015655">
    <property type="entry name" value="PP2C"/>
</dbReference>
<evidence type="ECO:0000259" key="1">
    <source>
        <dbReference type="PROSITE" id="PS51746"/>
    </source>
</evidence>
<dbReference type="SUPFAM" id="SSF81606">
    <property type="entry name" value="PP2C-like"/>
    <property type="match status" value="1"/>
</dbReference>
<dbReference type="Proteomes" id="UP000541444">
    <property type="component" value="Unassembled WGS sequence"/>
</dbReference>
<sequence>MNSEETTSLSMDDEWCESLDADENKQLPEMYQPLKQSFLKAFKLMDKELKLYPLIDYLCSGATAVTLLKQGPDIVIGNVGDSRTILGTRNKDNTLIFVQLTMDLKPNLPREAARIRQCKGRVFALHDEPEVPRVWFPNNDLPGLAMARAFGDFCLKDFGLISVPDVSYRRLTERDEFIVLATDGVLDALSNKQVVDIVASSPSHTTSARAIVDSAVRAWRLKIPTSKCDDCTAVCLFVGDGHPSKSS</sequence>
<dbReference type="SMART" id="SM00332">
    <property type="entry name" value="PP2Cc"/>
    <property type="match status" value="1"/>
</dbReference>
<keyword evidence="3" id="KW-1185">Reference proteome</keyword>
<comment type="caution">
    <text evidence="2">The sequence shown here is derived from an EMBL/GenBank/DDBJ whole genome shotgun (WGS) entry which is preliminary data.</text>
</comment>
<dbReference type="OrthoDB" id="10264738at2759"/>
<proteinExistence type="predicted"/>
<dbReference type="GO" id="GO:0004722">
    <property type="term" value="F:protein serine/threonine phosphatase activity"/>
    <property type="evidence" value="ECO:0007669"/>
    <property type="project" value="InterPro"/>
</dbReference>
<dbReference type="AlphaFoldDB" id="A0A7J7MQ57"/>
<dbReference type="CDD" id="cd00143">
    <property type="entry name" value="PP2Cc"/>
    <property type="match status" value="1"/>
</dbReference>
<name>A0A7J7MQ57_9MAGN</name>
<evidence type="ECO:0000313" key="3">
    <source>
        <dbReference type="Proteomes" id="UP000541444"/>
    </source>
</evidence>
<dbReference type="EMBL" id="JACGCM010001289">
    <property type="protein sequence ID" value="KAF6156930.1"/>
    <property type="molecule type" value="Genomic_DNA"/>
</dbReference>
<dbReference type="PANTHER" id="PTHR47992">
    <property type="entry name" value="PROTEIN PHOSPHATASE"/>
    <property type="match status" value="1"/>
</dbReference>
<dbReference type="InterPro" id="IPR001932">
    <property type="entry name" value="PPM-type_phosphatase-like_dom"/>
</dbReference>
<dbReference type="InterPro" id="IPR036457">
    <property type="entry name" value="PPM-type-like_dom_sf"/>
</dbReference>
<organism evidence="2 3">
    <name type="scientific">Kingdonia uniflora</name>
    <dbReference type="NCBI Taxonomy" id="39325"/>
    <lineage>
        <taxon>Eukaryota</taxon>
        <taxon>Viridiplantae</taxon>
        <taxon>Streptophyta</taxon>
        <taxon>Embryophyta</taxon>
        <taxon>Tracheophyta</taxon>
        <taxon>Spermatophyta</taxon>
        <taxon>Magnoliopsida</taxon>
        <taxon>Ranunculales</taxon>
        <taxon>Circaeasteraceae</taxon>
        <taxon>Kingdonia</taxon>
    </lineage>
</organism>
<protein>
    <recommendedName>
        <fullName evidence="1">PPM-type phosphatase domain-containing protein</fullName>
    </recommendedName>
</protein>
<dbReference type="PROSITE" id="PS51746">
    <property type="entry name" value="PPM_2"/>
    <property type="match status" value="1"/>
</dbReference>
<accession>A0A7J7MQ57</accession>
<dbReference type="Pfam" id="PF00481">
    <property type="entry name" value="PP2C"/>
    <property type="match status" value="1"/>
</dbReference>
<reference evidence="2 3" key="1">
    <citation type="journal article" date="2020" name="IScience">
        <title>Genome Sequencing of the Endangered Kingdonia uniflora (Circaeasteraceae, Ranunculales) Reveals Potential Mechanisms of Evolutionary Specialization.</title>
        <authorList>
            <person name="Sun Y."/>
            <person name="Deng T."/>
            <person name="Zhang A."/>
            <person name="Moore M.J."/>
            <person name="Landis J.B."/>
            <person name="Lin N."/>
            <person name="Zhang H."/>
            <person name="Zhang X."/>
            <person name="Huang J."/>
            <person name="Zhang X."/>
            <person name="Sun H."/>
            <person name="Wang H."/>
        </authorList>
    </citation>
    <scope>NUCLEOTIDE SEQUENCE [LARGE SCALE GENOMIC DNA]</scope>
    <source>
        <strain evidence="2">TB1705</strain>
        <tissue evidence="2">Leaf</tissue>
    </source>
</reference>
<feature type="domain" description="PPM-type phosphatase" evidence="1">
    <location>
        <begin position="1"/>
        <end position="238"/>
    </location>
</feature>
<evidence type="ECO:0000313" key="2">
    <source>
        <dbReference type="EMBL" id="KAF6156930.1"/>
    </source>
</evidence>
<gene>
    <name evidence="2" type="ORF">GIB67_039691</name>
</gene>